<dbReference type="WBParaSite" id="Csp11.Scaffold60.g391.t1">
    <property type="protein sequence ID" value="Csp11.Scaffold60.g391.t1"/>
    <property type="gene ID" value="Csp11.Scaffold60.g391"/>
</dbReference>
<evidence type="ECO:0000313" key="1">
    <source>
        <dbReference type="Proteomes" id="UP000095282"/>
    </source>
</evidence>
<dbReference type="Proteomes" id="UP000095282">
    <property type="component" value="Unplaced"/>
</dbReference>
<sequence>MVKTYSNSFGNFTNCTHWRMGLNKHQLFERFNRDRLIEVTSLILVRQQTFWIYNHQYIHLYFQHQNRVN</sequence>
<accession>A0A1I7TFC1</accession>
<evidence type="ECO:0000313" key="2">
    <source>
        <dbReference type="WBParaSite" id="Csp11.Scaffold60.g391.t1"/>
    </source>
</evidence>
<reference evidence="2" key="1">
    <citation type="submission" date="2016-11" db="UniProtKB">
        <authorList>
            <consortium name="WormBaseParasite"/>
        </authorList>
    </citation>
    <scope>IDENTIFICATION</scope>
</reference>
<proteinExistence type="predicted"/>
<keyword evidence="1" id="KW-1185">Reference proteome</keyword>
<name>A0A1I7TFC1_9PELO</name>
<protein>
    <submittedName>
        <fullName evidence="2">Transposase</fullName>
    </submittedName>
</protein>
<organism evidence="1 2">
    <name type="scientific">Caenorhabditis tropicalis</name>
    <dbReference type="NCBI Taxonomy" id="1561998"/>
    <lineage>
        <taxon>Eukaryota</taxon>
        <taxon>Metazoa</taxon>
        <taxon>Ecdysozoa</taxon>
        <taxon>Nematoda</taxon>
        <taxon>Chromadorea</taxon>
        <taxon>Rhabditida</taxon>
        <taxon>Rhabditina</taxon>
        <taxon>Rhabditomorpha</taxon>
        <taxon>Rhabditoidea</taxon>
        <taxon>Rhabditidae</taxon>
        <taxon>Peloderinae</taxon>
        <taxon>Caenorhabditis</taxon>
    </lineage>
</organism>
<dbReference type="AlphaFoldDB" id="A0A1I7TFC1"/>